<keyword evidence="2" id="KW-0472">Membrane</keyword>
<evidence type="ECO:0000256" key="1">
    <source>
        <dbReference type="SAM" id="MobiDB-lite"/>
    </source>
</evidence>
<feature type="region of interest" description="Disordered" evidence="1">
    <location>
        <begin position="55"/>
        <end position="74"/>
    </location>
</feature>
<feature type="region of interest" description="Disordered" evidence="1">
    <location>
        <begin position="267"/>
        <end position="289"/>
    </location>
</feature>
<comment type="caution">
    <text evidence="3">The sequence shown here is derived from an EMBL/GenBank/DDBJ whole genome shotgun (WGS) entry which is preliminary data.</text>
</comment>
<dbReference type="EMBL" id="CAXAMN010014969">
    <property type="protein sequence ID" value="CAK9044702.1"/>
    <property type="molecule type" value="Genomic_DNA"/>
</dbReference>
<accession>A0ABP0M1S7</accession>
<keyword evidence="4" id="KW-1185">Reference proteome</keyword>
<name>A0ABP0M1S7_9DINO</name>
<feature type="compositionally biased region" description="Basic and acidic residues" evidence="1">
    <location>
        <begin position="55"/>
        <end position="67"/>
    </location>
</feature>
<gene>
    <name evidence="3" type="ORF">CCMP2556_LOCUS23483</name>
</gene>
<dbReference type="Proteomes" id="UP001642484">
    <property type="component" value="Unassembled WGS sequence"/>
</dbReference>
<sequence>MNDYSKWEKLSDEDEEERQEKEAELSRAEFHEACREEHAIVEQWLKRNMNQLSRLEAESKQQKDPHAPPELIRNSMARYRKASKDDLRVLSMLMVLSHFDEGETNLTRHPQLLDLVRQNRWLEEDPGTLELICRIHNLHMKNAEDSSRPPVAPGQEKLENRFRHMCLSAANTIAAARKSGCSGGLLEVINTICTPKTPKAQEMRLKWQKKEFGKDALFDSLFPDLKQFKDDYDNNDSWWDIWLMLGFMLLLVLGLAAFFFYGLPRSSAKTTTSTTSIGTEPTKSLGGEL</sequence>
<protein>
    <submittedName>
        <fullName evidence="3">Uncharacterized protein</fullName>
    </submittedName>
</protein>
<keyword evidence="2" id="KW-1133">Transmembrane helix</keyword>
<feature type="compositionally biased region" description="Low complexity" evidence="1">
    <location>
        <begin position="267"/>
        <end position="282"/>
    </location>
</feature>
<proteinExistence type="predicted"/>
<keyword evidence="2" id="KW-0812">Transmembrane</keyword>
<feature type="transmembrane region" description="Helical" evidence="2">
    <location>
        <begin position="241"/>
        <end position="263"/>
    </location>
</feature>
<evidence type="ECO:0000313" key="4">
    <source>
        <dbReference type="Proteomes" id="UP001642484"/>
    </source>
</evidence>
<feature type="region of interest" description="Disordered" evidence="1">
    <location>
        <begin position="1"/>
        <end position="25"/>
    </location>
</feature>
<reference evidence="3 4" key="1">
    <citation type="submission" date="2024-02" db="EMBL/GenBank/DDBJ databases">
        <authorList>
            <person name="Chen Y."/>
            <person name="Shah S."/>
            <person name="Dougan E. K."/>
            <person name="Thang M."/>
            <person name="Chan C."/>
        </authorList>
    </citation>
    <scope>NUCLEOTIDE SEQUENCE [LARGE SCALE GENOMIC DNA]</scope>
</reference>
<evidence type="ECO:0000313" key="3">
    <source>
        <dbReference type="EMBL" id="CAK9044702.1"/>
    </source>
</evidence>
<organism evidence="3 4">
    <name type="scientific">Durusdinium trenchii</name>
    <dbReference type="NCBI Taxonomy" id="1381693"/>
    <lineage>
        <taxon>Eukaryota</taxon>
        <taxon>Sar</taxon>
        <taxon>Alveolata</taxon>
        <taxon>Dinophyceae</taxon>
        <taxon>Suessiales</taxon>
        <taxon>Symbiodiniaceae</taxon>
        <taxon>Durusdinium</taxon>
    </lineage>
</organism>
<feature type="compositionally biased region" description="Basic and acidic residues" evidence="1">
    <location>
        <begin position="1"/>
        <end position="10"/>
    </location>
</feature>
<evidence type="ECO:0000256" key="2">
    <source>
        <dbReference type="SAM" id="Phobius"/>
    </source>
</evidence>